<feature type="compositionally biased region" description="Acidic residues" evidence="1">
    <location>
        <begin position="100"/>
        <end position="118"/>
    </location>
</feature>
<feature type="compositionally biased region" description="Polar residues" evidence="1">
    <location>
        <begin position="135"/>
        <end position="145"/>
    </location>
</feature>
<name>A0A1X6MIV6_9APHY</name>
<protein>
    <submittedName>
        <fullName evidence="2">Uncharacterized protein</fullName>
    </submittedName>
</protein>
<evidence type="ECO:0000256" key="1">
    <source>
        <dbReference type="SAM" id="MobiDB-lite"/>
    </source>
</evidence>
<sequence length="1004" mass="109918">MPSTTDSGPKWPYVSLHLRVRHDVTLPMDLVWFRRSYHFWSPPRGDFRQEFAAFGFPKTSPVVTRSQAREAASRSAAENLDSSSQTHSTPSPTIPGNFDRDEEDEIDQELQDDFDEEPIPSTAEERTSSPELLGLTTSNYDTSTPDLFERSGSSPEPEDPFPSTSNLVLPTPSSVRAHAQPPIASSSRLSVIPTSELAPPPPLAPSNAASNSNLAPPAPTIPSTTTTSSSSPAPTTTTNMSQTTNTPLMPPRGHSTAPSFDPSEVRSLRRYFQDLEALFTRCQITDEAAKKQWAVRYPSIDVADLWETIESFIDVTKSYNDWKADVRALYPGADDTRKWSLADMDQLIGERARIGIHNAADLGCYYRDFMAITKHLIAQNRLSPIEQSRAFLRGFQPALLTRLETRLHLKHPDHYADDPYTMAEIHAAATFILHGTSSTPTTAANQAIASTSNASTTVPPGMIKTEDISMIIESLSRTIATLIQPTTHATHNHAPAPRQQAAVHVHENSGVEQTCHYCGNRGCRVGTCEFAEINIRDGKCKRNTEGKIVLPNGSFCPRTIPGLTIRDRIYEWHRRNPAAPAAPTMLFEIDDRSTVQTFTLNTSGRIEALERELLQLRKRREVFDGVEILQRKKPTTLAVPKSAEASGSGTSKGVAAPSSTSTSTAPPPTIPAAAPAPSSSSPTQSTSHPITTSAPPAPPVHPFANARDATYAPPNVRNFATPPKPSNDKGKEPAYKTIVPVIQPKLAEEIFQRSMKSQFVTLTPEELLSIAPDVRNKYRDAVTPKRVSTEPVASAHIVEIGADEVTAVNQLSCSGTTLEPGATIVPDPYETYLKHIPHGEHPAEFTVARDSNAIRSIIALIDNKEQIECIVDPGSQIVAMSEEVCLGLNLLFDPTIQLNMQSANGEVDRSLGLIRNVPFRIGEIVLYLQAHVIRNAAYDILLGRPFDVLTQSVVKNFADENQTITILCPNTGETVTIPTYARGRSRSRQHPLGCRKSHFLASRN</sequence>
<dbReference type="CDD" id="cd00303">
    <property type="entry name" value="retropepsin_like"/>
    <property type="match status" value="1"/>
</dbReference>
<dbReference type="Proteomes" id="UP000194127">
    <property type="component" value="Unassembled WGS sequence"/>
</dbReference>
<feature type="compositionally biased region" description="Polar residues" evidence="1">
    <location>
        <begin position="183"/>
        <end position="193"/>
    </location>
</feature>
<dbReference type="SUPFAM" id="SSF50630">
    <property type="entry name" value="Acid proteases"/>
    <property type="match status" value="1"/>
</dbReference>
<gene>
    <name evidence="2" type="ORF">POSPLADRAFT_1160552</name>
</gene>
<dbReference type="InterPro" id="IPR021109">
    <property type="entry name" value="Peptidase_aspartic_dom_sf"/>
</dbReference>
<dbReference type="Pfam" id="PF13650">
    <property type="entry name" value="Asp_protease_2"/>
    <property type="match status" value="1"/>
</dbReference>
<feature type="compositionally biased region" description="Low complexity" evidence="1">
    <location>
        <begin position="73"/>
        <end position="95"/>
    </location>
</feature>
<organism evidence="2 3">
    <name type="scientific">Postia placenta MAD-698-R-SB12</name>
    <dbReference type="NCBI Taxonomy" id="670580"/>
    <lineage>
        <taxon>Eukaryota</taxon>
        <taxon>Fungi</taxon>
        <taxon>Dikarya</taxon>
        <taxon>Basidiomycota</taxon>
        <taxon>Agaricomycotina</taxon>
        <taxon>Agaricomycetes</taxon>
        <taxon>Polyporales</taxon>
        <taxon>Adustoporiaceae</taxon>
        <taxon>Rhodonia</taxon>
    </lineage>
</organism>
<dbReference type="GeneID" id="36332511"/>
<evidence type="ECO:0000313" key="2">
    <source>
        <dbReference type="EMBL" id="OSX56344.1"/>
    </source>
</evidence>
<dbReference type="RefSeq" id="XP_024333138.1">
    <property type="nucleotide sequence ID" value="XM_024487562.1"/>
</dbReference>
<feature type="compositionally biased region" description="Low complexity" evidence="1">
    <location>
        <begin position="205"/>
        <end position="246"/>
    </location>
</feature>
<keyword evidence="3" id="KW-1185">Reference proteome</keyword>
<feature type="region of interest" description="Disordered" evidence="1">
    <location>
        <begin position="636"/>
        <end position="732"/>
    </location>
</feature>
<dbReference type="OrthoDB" id="3195134at2759"/>
<feature type="compositionally biased region" description="Polar residues" evidence="1">
    <location>
        <begin position="162"/>
        <end position="174"/>
    </location>
</feature>
<reference evidence="2 3" key="1">
    <citation type="submission" date="2017-04" db="EMBL/GenBank/DDBJ databases">
        <title>Genome Sequence of the Model Brown-Rot Fungus Postia placenta SB12.</title>
        <authorList>
            <consortium name="DOE Joint Genome Institute"/>
            <person name="Gaskell J."/>
            <person name="Kersten P."/>
            <person name="Larrondo L.F."/>
            <person name="Canessa P."/>
            <person name="Martinez D."/>
            <person name="Hibbett D."/>
            <person name="Schmoll M."/>
            <person name="Kubicek C.P."/>
            <person name="Martinez A.T."/>
            <person name="Yadav J."/>
            <person name="Master E."/>
            <person name="Magnuson J.K."/>
            <person name="James T."/>
            <person name="Yaver D."/>
            <person name="Berka R."/>
            <person name="Labutti K."/>
            <person name="Lipzen A."/>
            <person name="Aerts A."/>
            <person name="Barry K."/>
            <person name="Henrissat B."/>
            <person name="Blanchette R."/>
            <person name="Grigoriev I."/>
            <person name="Cullen D."/>
        </authorList>
    </citation>
    <scope>NUCLEOTIDE SEQUENCE [LARGE SCALE GENOMIC DNA]</scope>
    <source>
        <strain evidence="2 3">MAD-698-R-SB12</strain>
    </source>
</reference>
<dbReference type="EMBL" id="KZ110614">
    <property type="protein sequence ID" value="OSX56344.1"/>
    <property type="molecule type" value="Genomic_DNA"/>
</dbReference>
<dbReference type="STRING" id="670580.A0A1X6MIV6"/>
<proteinExistence type="predicted"/>
<feature type="compositionally biased region" description="Low complexity" evidence="1">
    <location>
        <begin position="655"/>
        <end position="664"/>
    </location>
</feature>
<dbReference type="AlphaFoldDB" id="A0A1X6MIV6"/>
<dbReference type="Gene3D" id="2.40.70.10">
    <property type="entry name" value="Acid Proteases"/>
    <property type="match status" value="1"/>
</dbReference>
<evidence type="ECO:0000313" key="3">
    <source>
        <dbReference type="Proteomes" id="UP000194127"/>
    </source>
</evidence>
<feature type="compositionally biased region" description="Low complexity" evidence="1">
    <location>
        <begin position="671"/>
        <end position="693"/>
    </location>
</feature>
<feature type="region of interest" description="Disordered" evidence="1">
    <location>
        <begin position="60"/>
        <end position="263"/>
    </location>
</feature>
<accession>A0A1X6MIV6</accession>